<dbReference type="STRING" id="1802126.A3B25_03805"/>
<evidence type="ECO:0000313" key="2">
    <source>
        <dbReference type="EMBL" id="OGZ53333.1"/>
    </source>
</evidence>
<evidence type="ECO:0000259" key="1">
    <source>
        <dbReference type="Pfam" id="PF07866"/>
    </source>
</evidence>
<dbReference type="AlphaFoldDB" id="A0A1G2GSZ7"/>
<sequence length="72" mass="8509">MDDIKIGGKYRHFKGKEYRVIGIAQHSETLEEFVVYQKLYDDGGLWVRPKAMFLEYVERDGYKGPRFVYITG</sequence>
<dbReference type="Proteomes" id="UP000179106">
    <property type="component" value="Unassembled WGS sequence"/>
</dbReference>
<evidence type="ECO:0000313" key="3">
    <source>
        <dbReference type="Proteomes" id="UP000179106"/>
    </source>
</evidence>
<reference evidence="2 3" key="1">
    <citation type="journal article" date="2016" name="Nat. Commun.">
        <title>Thousands of microbial genomes shed light on interconnected biogeochemical processes in an aquifer system.</title>
        <authorList>
            <person name="Anantharaman K."/>
            <person name="Brown C.T."/>
            <person name="Hug L.A."/>
            <person name="Sharon I."/>
            <person name="Castelle C.J."/>
            <person name="Probst A.J."/>
            <person name="Thomas B.C."/>
            <person name="Singh A."/>
            <person name="Wilkins M.J."/>
            <person name="Karaoz U."/>
            <person name="Brodie E.L."/>
            <person name="Williams K.H."/>
            <person name="Hubbard S.S."/>
            <person name="Banfield J.F."/>
        </authorList>
    </citation>
    <scope>NUCLEOTIDE SEQUENCE [LARGE SCALE GENOMIC DNA]</scope>
</reference>
<dbReference type="InterPro" id="IPR037135">
    <property type="entry name" value="DUF1653-like_dom_sf"/>
</dbReference>
<dbReference type="InterPro" id="IPR023387">
    <property type="entry name" value="DUF1653-like_dom"/>
</dbReference>
<accession>A0A1G2GSZ7</accession>
<name>A0A1G2GSZ7_9BACT</name>
<dbReference type="EMBL" id="MHNW01000023">
    <property type="protein sequence ID" value="OGZ53333.1"/>
    <property type="molecule type" value="Genomic_DNA"/>
</dbReference>
<proteinExistence type="predicted"/>
<organism evidence="2 3">
    <name type="scientific">Candidatus Ryanbacteria bacterium RIFCSPLOWO2_01_FULL_48_26</name>
    <dbReference type="NCBI Taxonomy" id="1802126"/>
    <lineage>
        <taxon>Bacteria</taxon>
        <taxon>Candidatus Ryaniibacteriota</taxon>
    </lineage>
</organism>
<protein>
    <recommendedName>
        <fullName evidence="1">DUF1653 domain-containing protein</fullName>
    </recommendedName>
</protein>
<dbReference type="Pfam" id="PF07866">
    <property type="entry name" value="DUF1653"/>
    <property type="match status" value="1"/>
</dbReference>
<gene>
    <name evidence="2" type="ORF">A3B25_03805</name>
</gene>
<comment type="caution">
    <text evidence="2">The sequence shown here is derived from an EMBL/GenBank/DDBJ whole genome shotgun (WGS) entry which is preliminary data.</text>
</comment>
<feature type="domain" description="DUF1653" evidence="1">
    <location>
        <begin position="8"/>
        <end position="68"/>
    </location>
</feature>
<dbReference type="Gene3D" id="2.30.30.320">
    <property type="entry name" value="DUF1653-like domain"/>
    <property type="match status" value="1"/>
</dbReference>